<dbReference type="GO" id="GO:0016853">
    <property type="term" value="F:isomerase activity"/>
    <property type="evidence" value="ECO:0007669"/>
    <property type="project" value="InterPro"/>
</dbReference>
<dbReference type="CDD" id="cd03316">
    <property type="entry name" value="MR_like"/>
    <property type="match status" value="1"/>
</dbReference>
<dbReference type="HOGENOM" id="CLU_030273_3_1_14"/>
<dbReference type="SFLD" id="SFLDG00179">
    <property type="entry name" value="mandelate_racemase"/>
    <property type="match status" value="1"/>
</dbReference>
<evidence type="ECO:0000259" key="4">
    <source>
        <dbReference type="SMART" id="SM00922"/>
    </source>
</evidence>
<dbReference type="Proteomes" id="UP000032434">
    <property type="component" value="Chromosome 1"/>
</dbReference>
<dbReference type="InterPro" id="IPR029065">
    <property type="entry name" value="Enolase_C-like"/>
</dbReference>
<dbReference type="SFLD" id="SFLDF00557">
    <property type="entry name" value="3_6-anhydro-alpha-L-galactonat"/>
    <property type="match status" value="1"/>
</dbReference>
<dbReference type="InterPro" id="IPR034382">
    <property type="entry name" value="AHGA_cycloisomerase"/>
</dbReference>
<evidence type="ECO:0000313" key="5">
    <source>
        <dbReference type="EMBL" id="CDR31244.1"/>
    </source>
</evidence>
<name>A0A061ACW9_9MOLU</name>
<dbReference type="InterPro" id="IPR018110">
    <property type="entry name" value="Mandel_Rmase/mucon_lact_enz_CS"/>
</dbReference>
<dbReference type="PATRIC" id="fig|35623.3.peg.1171"/>
<dbReference type="PANTHER" id="PTHR13794">
    <property type="entry name" value="ENOLASE SUPERFAMILY, MANDELATE RACEMASE"/>
    <property type="match status" value="1"/>
</dbReference>
<dbReference type="EMBL" id="LK028559">
    <property type="protein sequence ID" value="CDR31244.1"/>
    <property type="molecule type" value="Genomic_DNA"/>
</dbReference>
<dbReference type="GO" id="GO:0000287">
    <property type="term" value="F:magnesium ion binding"/>
    <property type="evidence" value="ECO:0007669"/>
    <property type="project" value="TreeGrafter"/>
</dbReference>
<dbReference type="Gene3D" id="3.20.20.120">
    <property type="entry name" value="Enolase-like C-terminal domain"/>
    <property type="match status" value="1"/>
</dbReference>
<reference evidence="6" key="1">
    <citation type="submission" date="2014-05" db="EMBL/GenBank/DDBJ databases">
        <authorList>
            <person name="Kube M."/>
        </authorList>
    </citation>
    <scope>NUCLEOTIDE SEQUENCE [LARGE SCALE GENOMIC DNA]</scope>
</reference>
<dbReference type="OrthoDB" id="9775391at2"/>
<dbReference type="GO" id="GO:0016836">
    <property type="term" value="F:hydro-lyase activity"/>
    <property type="evidence" value="ECO:0007669"/>
    <property type="project" value="TreeGrafter"/>
</dbReference>
<keyword evidence="2" id="KW-0479">Metal-binding</keyword>
<comment type="cofactor">
    <cofactor evidence="1">
        <name>Mg(2+)</name>
        <dbReference type="ChEBI" id="CHEBI:18420"/>
    </cofactor>
</comment>
<dbReference type="SUPFAM" id="SSF51604">
    <property type="entry name" value="Enolase C-terminal domain-like"/>
    <property type="match status" value="1"/>
</dbReference>
<dbReference type="SUPFAM" id="SSF54826">
    <property type="entry name" value="Enolase N-terminal domain-like"/>
    <property type="match status" value="1"/>
</dbReference>
<gene>
    <name evidence="5" type="ORF">Aocu_11710</name>
</gene>
<dbReference type="Pfam" id="PF13378">
    <property type="entry name" value="MR_MLE_C"/>
    <property type="match status" value="1"/>
</dbReference>
<evidence type="ECO:0000256" key="3">
    <source>
        <dbReference type="ARBA" id="ARBA00022842"/>
    </source>
</evidence>
<dbReference type="SFLD" id="SFLDS00001">
    <property type="entry name" value="Enolase"/>
    <property type="match status" value="1"/>
</dbReference>
<dbReference type="InterPro" id="IPR036849">
    <property type="entry name" value="Enolase-like_C_sf"/>
</dbReference>
<evidence type="ECO:0000313" key="6">
    <source>
        <dbReference type="Proteomes" id="UP000032434"/>
    </source>
</evidence>
<dbReference type="FunCoup" id="A0A061ACW9">
    <property type="interactions" value="81"/>
</dbReference>
<evidence type="ECO:0000256" key="1">
    <source>
        <dbReference type="ARBA" id="ARBA00001946"/>
    </source>
</evidence>
<sequence>MSKIKDVIVEYYRIPLPELVSDAKHGVHTHFEVPIVRVLTDDGREGVGYTYTGGFGGRSISKLIQVELRNVLLGKDPSCVEDLWEQMQTGIHYVGHGGLASFAISAVDIALWDLRAKKAQEPLWKLLGGHNKEVKAYGGAIDLAFPLEKLLKHHQNYLDMGLTAIKIKLGQPKLSEDIKRVKALREMIGPDVEFMVDANMGWTIEQSVRAARELLKYNIIFLEEPIDPNNYEGHKIIAERSGMAIAAGENLRTPKEFFQMMTQGKIDFPQPDASNIGGITGFMKVAHVAQMLDLKVSTHGMQELHVSLLAALPNAGYLEVHSFPIDQYTKRPLVINKETHRAVAPDTIGTGVEFDFAKLAPYKTDF</sequence>
<dbReference type="KEGG" id="aoc:Aocu_11710"/>
<dbReference type="SMART" id="SM00922">
    <property type="entry name" value="MR_MLE"/>
    <property type="match status" value="1"/>
</dbReference>
<protein>
    <submittedName>
        <fullName evidence="5">Mandelate racemase/muconate lactonizing enzyme</fullName>
    </submittedName>
</protein>
<dbReference type="GO" id="GO:0019388">
    <property type="term" value="P:galactose catabolic process"/>
    <property type="evidence" value="ECO:0007669"/>
    <property type="project" value="InterPro"/>
</dbReference>
<feature type="domain" description="Mandelate racemase/muconate lactonizing enzyme C-terminal" evidence="4">
    <location>
        <begin position="147"/>
        <end position="244"/>
    </location>
</feature>
<organism evidence="5 6">
    <name type="scientific">Acholeplasma oculi</name>
    <dbReference type="NCBI Taxonomy" id="35623"/>
    <lineage>
        <taxon>Bacteria</taxon>
        <taxon>Bacillati</taxon>
        <taxon>Mycoplasmatota</taxon>
        <taxon>Mollicutes</taxon>
        <taxon>Acholeplasmatales</taxon>
        <taxon>Acholeplasmataceae</taxon>
        <taxon>Acholeplasma</taxon>
    </lineage>
</organism>
<dbReference type="InterPro" id="IPR029017">
    <property type="entry name" value="Enolase-like_N"/>
</dbReference>
<dbReference type="PANTHER" id="PTHR13794:SF58">
    <property type="entry name" value="MITOCHONDRIAL ENOLASE SUPERFAMILY MEMBER 1"/>
    <property type="match status" value="1"/>
</dbReference>
<dbReference type="AlphaFoldDB" id="A0A061ACW9"/>
<keyword evidence="3" id="KW-0460">Magnesium</keyword>
<dbReference type="GO" id="GO:0009063">
    <property type="term" value="P:amino acid catabolic process"/>
    <property type="evidence" value="ECO:0007669"/>
    <property type="project" value="InterPro"/>
</dbReference>
<dbReference type="Pfam" id="PF02746">
    <property type="entry name" value="MR_MLE_N"/>
    <property type="match status" value="1"/>
</dbReference>
<dbReference type="InterPro" id="IPR013341">
    <property type="entry name" value="Mandelate_racemase_N_dom"/>
</dbReference>
<dbReference type="InParanoid" id="A0A061ACW9"/>
<dbReference type="InterPro" id="IPR046945">
    <property type="entry name" value="RHMD-like"/>
</dbReference>
<accession>A0A061ACW9</accession>
<dbReference type="STRING" id="35623.Aocu_11710"/>
<dbReference type="InterPro" id="IPR013342">
    <property type="entry name" value="Mandelate_racemase_C"/>
</dbReference>
<keyword evidence="6" id="KW-1185">Reference proteome</keyword>
<dbReference type="Gene3D" id="3.30.390.10">
    <property type="entry name" value="Enolase-like, N-terminal domain"/>
    <property type="match status" value="1"/>
</dbReference>
<evidence type="ECO:0000256" key="2">
    <source>
        <dbReference type="ARBA" id="ARBA00022723"/>
    </source>
</evidence>
<dbReference type="PROSITE" id="PS00908">
    <property type="entry name" value="MR_MLE_1"/>
    <property type="match status" value="1"/>
</dbReference>
<proteinExistence type="predicted"/>
<dbReference type="RefSeq" id="WP_079560641.1">
    <property type="nucleotide sequence ID" value="NZ_FUZK01000001.1"/>
</dbReference>